<keyword evidence="2" id="KW-1064">Adaptive immunity</keyword>
<dbReference type="InterPro" id="IPR051287">
    <property type="entry name" value="TCR_variable_region"/>
</dbReference>
<dbReference type="PANTHER" id="PTHR19367">
    <property type="entry name" value="T-CELL RECEPTOR ALPHA CHAIN V REGION"/>
    <property type="match status" value="1"/>
</dbReference>
<dbReference type="InterPro" id="IPR013783">
    <property type="entry name" value="Ig-like_fold"/>
</dbReference>
<accession>A0A9Q1DL97</accession>
<proteinExistence type="predicted"/>
<feature type="non-terminal residue" evidence="8">
    <location>
        <position position="1"/>
    </location>
</feature>
<dbReference type="Proteomes" id="UP001152803">
    <property type="component" value="Unassembled WGS sequence"/>
</dbReference>
<dbReference type="Gene3D" id="2.60.40.10">
    <property type="entry name" value="Immunoglobulins"/>
    <property type="match status" value="1"/>
</dbReference>
<feature type="domain" description="Immunoglobulin V-set" evidence="7">
    <location>
        <begin position="25"/>
        <end position="108"/>
    </location>
</feature>
<evidence type="ECO:0000256" key="4">
    <source>
        <dbReference type="ARBA" id="ARBA00023319"/>
    </source>
</evidence>
<feature type="region of interest" description="Disordered" evidence="5">
    <location>
        <begin position="77"/>
        <end position="96"/>
    </location>
</feature>
<comment type="caution">
    <text evidence="8">The sequence shown here is derived from an EMBL/GenBank/DDBJ whole genome shotgun (WGS) entry which is preliminary data.</text>
</comment>
<keyword evidence="1 6" id="KW-0732">Signal</keyword>
<dbReference type="GO" id="GO:0002250">
    <property type="term" value="P:adaptive immune response"/>
    <property type="evidence" value="ECO:0007669"/>
    <property type="project" value="UniProtKB-KW"/>
</dbReference>
<evidence type="ECO:0000313" key="8">
    <source>
        <dbReference type="EMBL" id="KAJ8274518.1"/>
    </source>
</evidence>
<dbReference type="InterPro" id="IPR013106">
    <property type="entry name" value="Ig_V-set"/>
</dbReference>
<keyword evidence="2" id="KW-0391">Immunity</keyword>
<dbReference type="AlphaFoldDB" id="A0A9Q1DL97"/>
<evidence type="ECO:0000256" key="5">
    <source>
        <dbReference type="SAM" id="MobiDB-lite"/>
    </source>
</evidence>
<keyword evidence="4" id="KW-0393">Immunoglobulin domain</keyword>
<feature type="chain" id="PRO_5040129593" description="Immunoglobulin V-set domain-containing protein" evidence="6">
    <location>
        <begin position="19"/>
        <end position="108"/>
    </location>
</feature>
<organism evidence="8 9">
    <name type="scientific">Conger conger</name>
    <name type="common">Conger eel</name>
    <name type="synonym">Muraena conger</name>
    <dbReference type="NCBI Taxonomy" id="82655"/>
    <lineage>
        <taxon>Eukaryota</taxon>
        <taxon>Metazoa</taxon>
        <taxon>Chordata</taxon>
        <taxon>Craniata</taxon>
        <taxon>Vertebrata</taxon>
        <taxon>Euteleostomi</taxon>
        <taxon>Actinopterygii</taxon>
        <taxon>Neopterygii</taxon>
        <taxon>Teleostei</taxon>
        <taxon>Anguilliformes</taxon>
        <taxon>Congridae</taxon>
        <taxon>Conger</taxon>
    </lineage>
</organism>
<evidence type="ECO:0000256" key="2">
    <source>
        <dbReference type="ARBA" id="ARBA00023130"/>
    </source>
</evidence>
<keyword evidence="3" id="KW-0675">Receptor</keyword>
<dbReference type="InterPro" id="IPR036179">
    <property type="entry name" value="Ig-like_dom_sf"/>
</dbReference>
<dbReference type="SUPFAM" id="SSF48726">
    <property type="entry name" value="Immunoglobulin"/>
    <property type="match status" value="1"/>
</dbReference>
<name>A0A9Q1DL97_CONCO</name>
<dbReference type="Pfam" id="PF07686">
    <property type="entry name" value="V-set"/>
    <property type="match status" value="1"/>
</dbReference>
<protein>
    <recommendedName>
        <fullName evidence="7">Immunoglobulin V-set domain-containing protein</fullName>
    </recommendedName>
</protein>
<dbReference type="PANTHER" id="PTHR19367:SF18">
    <property type="entry name" value="T CELL RECEPTOR ALPHA VARIABLE 16"/>
    <property type="match status" value="1"/>
</dbReference>
<reference evidence="8" key="1">
    <citation type="journal article" date="2023" name="Science">
        <title>Genome structures resolve the early diversification of teleost fishes.</title>
        <authorList>
            <person name="Parey E."/>
            <person name="Louis A."/>
            <person name="Montfort J."/>
            <person name="Bouchez O."/>
            <person name="Roques C."/>
            <person name="Iampietro C."/>
            <person name="Lluch J."/>
            <person name="Castinel A."/>
            <person name="Donnadieu C."/>
            <person name="Desvignes T."/>
            <person name="Floi Bucao C."/>
            <person name="Jouanno E."/>
            <person name="Wen M."/>
            <person name="Mejri S."/>
            <person name="Dirks R."/>
            <person name="Jansen H."/>
            <person name="Henkel C."/>
            <person name="Chen W.J."/>
            <person name="Zahm M."/>
            <person name="Cabau C."/>
            <person name="Klopp C."/>
            <person name="Thompson A.W."/>
            <person name="Robinson-Rechavi M."/>
            <person name="Braasch I."/>
            <person name="Lecointre G."/>
            <person name="Bobe J."/>
            <person name="Postlethwait J.H."/>
            <person name="Berthelot C."/>
            <person name="Roest Crollius H."/>
            <person name="Guiguen Y."/>
        </authorList>
    </citation>
    <scope>NUCLEOTIDE SEQUENCE</scope>
    <source>
        <strain evidence="8">Concon-B</strain>
    </source>
</reference>
<keyword evidence="9" id="KW-1185">Reference proteome</keyword>
<dbReference type="EMBL" id="JAFJMO010000006">
    <property type="protein sequence ID" value="KAJ8274518.1"/>
    <property type="molecule type" value="Genomic_DNA"/>
</dbReference>
<evidence type="ECO:0000256" key="6">
    <source>
        <dbReference type="SAM" id="SignalP"/>
    </source>
</evidence>
<gene>
    <name evidence="8" type="ORF">COCON_G00091430</name>
</gene>
<sequence>MMLHFLFLFSTMLGGSFQDVITPTSNTVHALEGNDIVLSCSYSVGGGYSSRLQWYRQYPRSKPQFLDHALERSQTVLKAESPQPRLSGNHDKNNKLVHLEISSAEVTD</sequence>
<evidence type="ECO:0000256" key="1">
    <source>
        <dbReference type="ARBA" id="ARBA00022729"/>
    </source>
</evidence>
<evidence type="ECO:0000259" key="7">
    <source>
        <dbReference type="Pfam" id="PF07686"/>
    </source>
</evidence>
<dbReference type="OrthoDB" id="9803478at2759"/>
<feature type="signal peptide" evidence="6">
    <location>
        <begin position="1"/>
        <end position="18"/>
    </location>
</feature>
<evidence type="ECO:0000313" key="9">
    <source>
        <dbReference type="Proteomes" id="UP001152803"/>
    </source>
</evidence>
<evidence type="ECO:0000256" key="3">
    <source>
        <dbReference type="ARBA" id="ARBA00023170"/>
    </source>
</evidence>